<evidence type="ECO:0000313" key="2">
    <source>
        <dbReference type="Proteomes" id="UP001201980"/>
    </source>
</evidence>
<dbReference type="InterPro" id="IPR025533">
    <property type="entry name" value="DUF4419"/>
</dbReference>
<organism evidence="1 2">
    <name type="scientific">Zalerion maritima</name>
    <dbReference type="NCBI Taxonomy" id="339359"/>
    <lineage>
        <taxon>Eukaryota</taxon>
        <taxon>Fungi</taxon>
        <taxon>Dikarya</taxon>
        <taxon>Ascomycota</taxon>
        <taxon>Pezizomycotina</taxon>
        <taxon>Sordariomycetes</taxon>
        <taxon>Lulworthiomycetidae</taxon>
        <taxon>Lulworthiales</taxon>
        <taxon>Lulworthiaceae</taxon>
        <taxon>Zalerion</taxon>
    </lineage>
</organism>
<accession>A0AAD5RH26</accession>
<reference evidence="1" key="1">
    <citation type="submission" date="2022-07" db="EMBL/GenBank/DDBJ databases">
        <title>Draft genome sequence of Zalerion maritima ATCC 34329, a (micro)plastics degrading marine fungus.</title>
        <authorList>
            <person name="Paco A."/>
            <person name="Goncalves M.F.M."/>
            <person name="Rocha-Santos T.A.P."/>
            <person name="Alves A."/>
        </authorList>
    </citation>
    <scope>NUCLEOTIDE SEQUENCE</scope>
    <source>
        <strain evidence="1">ATCC 34329</strain>
    </source>
</reference>
<name>A0AAD5RH26_9PEZI</name>
<dbReference type="Proteomes" id="UP001201980">
    <property type="component" value="Unassembled WGS sequence"/>
</dbReference>
<keyword evidence="2" id="KW-1185">Reference proteome</keyword>
<sequence length="87" mass="9840">MFLTCGIPSLALLGEKADWEDFMGRLDKLPRLGEEPTQWTALLRPVLTRFVATFDNPEDREVNDFWITIPIPAHGASISDFGTAAYW</sequence>
<evidence type="ECO:0000313" key="1">
    <source>
        <dbReference type="EMBL" id="KAJ2893905.1"/>
    </source>
</evidence>
<dbReference type="PANTHER" id="PTHR31252">
    <property type="entry name" value="DUF4419 DOMAIN-CONTAINING PROTEIN"/>
    <property type="match status" value="1"/>
</dbReference>
<dbReference type="Pfam" id="PF14388">
    <property type="entry name" value="DUF4419"/>
    <property type="match status" value="1"/>
</dbReference>
<dbReference type="AlphaFoldDB" id="A0AAD5RH26"/>
<proteinExistence type="predicted"/>
<gene>
    <name evidence="1" type="ORF">MKZ38_008129</name>
</gene>
<comment type="caution">
    <text evidence="1">The sequence shown here is derived from an EMBL/GenBank/DDBJ whole genome shotgun (WGS) entry which is preliminary data.</text>
</comment>
<dbReference type="PANTHER" id="PTHR31252:SF11">
    <property type="entry name" value="DUF4419 DOMAIN-CONTAINING PROTEIN"/>
    <property type="match status" value="1"/>
</dbReference>
<dbReference type="EMBL" id="JAKWBI020000551">
    <property type="protein sequence ID" value="KAJ2893905.1"/>
    <property type="molecule type" value="Genomic_DNA"/>
</dbReference>
<protein>
    <submittedName>
        <fullName evidence="1">Uncharacterized protein</fullName>
    </submittedName>
</protein>